<sequence length="92" mass="10755">MKRRRDKEGQTGSLFADNESRGNSVIAGTGEKQSTLINPSDLFNEESIWEREYRKHLRTLSERSRFMPPPFSDEDSDDPLSPQYRLMYPRTT</sequence>
<accession>A0A554LUM7</accession>
<dbReference type="AlphaFoldDB" id="A0A554LUM7"/>
<feature type="region of interest" description="Disordered" evidence="1">
    <location>
        <begin position="61"/>
        <end position="92"/>
    </location>
</feature>
<proteinExistence type="predicted"/>
<feature type="region of interest" description="Disordered" evidence="1">
    <location>
        <begin position="1"/>
        <end position="38"/>
    </location>
</feature>
<name>A0A554LUM7_9BACT</name>
<organism evidence="2 3">
    <name type="scientific">Candidatus Berkelbacteria bacterium Licking1014_2</name>
    <dbReference type="NCBI Taxonomy" id="2017146"/>
    <lineage>
        <taxon>Bacteria</taxon>
        <taxon>Candidatus Berkelbacteria</taxon>
    </lineage>
</organism>
<dbReference type="EMBL" id="VMGL01000034">
    <property type="protein sequence ID" value="TSC96573.1"/>
    <property type="molecule type" value="Genomic_DNA"/>
</dbReference>
<evidence type="ECO:0000256" key="1">
    <source>
        <dbReference type="SAM" id="MobiDB-lite"/>
    </source>
</evidence>
<comment type="caution">
    <text evidence="2">The sequence shown here is derived from an EMBL/GenBank/DDBJ whole genome shotgun (WGS) entry which is preliminary data.</text>
</comment>
<dbReference type="Proteomes" id="UP000318711">
    <property type="component" value="Unassembled WGS sequence"/>
</dbReference>
<evidence type="ECO:0000313" key="3">
    <source>
        <dbReference type="Proteomes" id="UP000318711"/>
    </source>
</evidence>
<reference evidence="2 3" key="1">
    <citation type="submission" date="2017-07" db="EMBL/GenBank/DDBJ databases">
        <title>Mechanisms for carbon and nitrogen cycling indicate functional differentiation within the Candidate Phyla Radiation.</title>
        <authorList>
            <person name="Danczak R.E."/>
            <person name="Johnston M.D."/>
            <person name="Kenah C."/>
            <person name="Slattery M."/>
            <person name="Wrighton K.C."/>
            <person name="Wilkins M.J."/>
        </authorList>
    </citation>
    <scope>NUCLEOTIDE SEQUENCE [LARGE SCALE GENOMIC DNA]</scope>
    <source>
        <strain evidence="2">Licking1014_2</strain>
    </source>
</reference>
<gene>
    <name evidence="2" type="ORF">CEN88_314</name>
</gene>
<evidence type="ECO:0000313" key="2">
    <source>
        <dbReference type="EMBL" id="TSC96573.1"/>
    </source>
</evidence>
<protein>
    <submittedName>
        <fullName evidence="2">Uncharacterized protein</fullName>
    </submittedName>
</protein>